<dbReference type="Proteomes" id="UP000027734">
    <property type="component" value="Unassembled WGS sequence"/>
</dbReference>
<reference evidence="1 2" key="1">
    <citation type="submission" date="2014-01" db="EMBL/GenBank/DDBJ databases">
        <title>Sulfitobacter donghicola JCM 14565 Genome Sequencing.</title>
        <authorList>
            <person name="Lai Q."/>
            <person name="Hong Z."/>
        </authorList>
    </citation>
    <scope>NUCLEOTIDE SEQUENCE [LARGE SCALE GENOMIC DNA]</scope>
    <source>
        <strain evidence="1 2">JCM 14565</strain>
    </source>
</reference>
<protein>
    <submittedName>
        <fullName evidence="1">Uncharacterized protein</fullName>
    </submittedName>
</protein>
<name>A0A073IEZ0_9RHOB</name>
<comment type="caution">
    <text evidence="1">The sequence shown here is derived from an EMBL/GenBank/DDBJ whole genome shotgun (WGS) entry which is preliminary data.</text>
</comment>
<organism evidence="1 2">
    <name type="scientific">Sulfitobacter donghicola DSW-25 = KCTC 12864 = JCM 14565</name>
    <dbReference type="NCBI Taxonomy" id="1300350"/>
    <lineage>
        <taxon>Bacteria</taxon>
        <taxon>Pseudomonadati</taxon>
        <taxon>Pseudomonadota</taxon>
        <taxon>Alphaproteobacteria</taxon>
        <taxon>Rhodobacterales</taxon>
        <taxon>Roseobacteraceae</taxon>
        <taxon>Sulfitobacter</taxon>
    </lineage>
</organism>
<evidence type="ECO:0000313" key="1">
    <source>
        <dbReference type="EMBL" id="KEJ88339.1"/>
    </source>
</evidence>
<keyword evidence="2" id="KW-1185">Reference proteome</keyword>
<gene>
    <name evidence="1" type="ORF">DSW25_16820</name>
</gene>
<dbReference type="eggNOG" id="COG2963">
    <property type="taxonomic scope" value="Bacteria"/>
</dbReference>
<accession>A0A073IEZ0</accession>
<dbReference type="STRING" id="1300350.Z948_2670"/>
<dbReference type="EMBL" id="JAMC01000007">
    <property type="protein sequence ID" value="KEJ88339.1"/>
    <property type="molecule type" value="Genomic_DNA"/>
</dbReference>
<evidence type="ECO:0000313" key="2">
    <source>
        <dbReference type="Proteomes" id="UP000027734"/>
    </source>
</evidence>
<proteinExistence type="predicted"/>
<sequence length="45" mass="5312">MSTLSKLITAHRGTDVVSKKDLDLAKENDRLRRENRILKEERDIF</sequence>
<dbReference type="AlphaFoldDB" id="A0A073IEZ0"/>